<evidence type="ECO:0000313" key="5">
    <source>
        <dbReference type="EMBL" id="ADQ80085.1"/>
    </source>
</evidence>
<dbReference type="PANTHER" id="PTHR43179:SF12">
    <property type="entry name" value="GALACTOFURANOSYLTRANSFERASE GLFT2"/>
    <property type="match status" value="1"/>
</dbReference>
<organism evidence="5 6">
    <name type="scientific">Paludibacter propionicigenes (strain DSM 17365 / JCM 13257 / WB4)</name>
    <dbReference type="NCBI Taxonomy" id="694427"/>
    <lineage>
        <taxon>Bacteria</taxon>
        <taxon>Pseudomonadati</taxon>
        <taxon>Bacteroidota</taxon>
        <taxon>Bacteroidia</taxon>
        <taxon>Bacteroidales</taxon>
        <taxon>Paludibacteraceae</taxon>
        <taxon>Paludibacter</taxon>
    </lineage>
</organism>
<reference key="1">
    <citation type="submission" date="2010-11" db="EMBL/GenBank/DDBJ databases">
        <title>The complete genome of Paludibacter propionicigenes DSM 17365.</title>
        <authorList>
            <consortium name="US DOE Joint Genome Institute (JGI-PGF)"/>
            <person name="Lucas S."/>
            <person name="Copeland A."/>
            <person name="Lapidus A."/>
            <person name="Bruce D."/>
            <person name="Goodwin L."/>
            <person name="Pitluck S."/>
            <person name="Kyrpides N."/>
            <person name="Mavromatis K."/>
            <person name="Ivanova N."/>
            <person name="Munk A.C."/>
            <person name="Brettin T."/>
            <person name="Detter J.C."/>
            <person name="Han C."/>
            <person name="Tapia R."/>
            <person name="Land M."/>
            <person name="Hauser L."/>
            <person name="Markowitz V."/>
            <person name="Cheng J.-F."/>
            <person name="Hugenholtz P."/>
            <person name="Woyke T."/>
            <person name="Wu D."/>
            <person name="Gronow S."/>
            <person name="Wellnitz S."/>
            <person name="Brambilla E."/>
            <person name="Klenk H.-P."/>
            <person name="Eisen J.A."/>
        </authorList>
    </citation>
    <scope>NUCLEOTIDE SEQUENCE</scope>
    <source>
        <strain>WB4</strain>
    </source>
</reference>
<evidence type="ECO:0000259" key="4">
    <source>
        <dbReference type="Pfam" id="PF00535"/>
    </source>
</evidence>
<evidence type="ECO:0000256" key="2">
    <source>
        <dbReference type="ARBA" id="ARBA00022676"/>
    </source>
</evidence>
<dbReference type="InterPro" id="IPR001173">
    <property type="entry name" value="Glyco_trans_2-like"/>
</dbReference>
<dbReference type="PANTHER" id="PTHR43179">
    <property type="entry name" value="RHAMNOSYLTRANSFERASE WBBL"/>
    <property type="match status" value="1"/>
</dbReference>
<dbReference type="CDD" id="cd00761">
    <property type="entry name" value="Glyco_tranf_GTA_type"/>
    <property type="match status" value="1"/>
</dbReference>
<dbReference type="eggNOG" id="COG1216">
    <property type="taxonomic scope" value="Bacteria"/>
</dbReference>
<dbReference type="RefSeq" id="WP_013445454.1">
    <property type="nucleotide sequence ID" value="NC_014734.1"/>
</dbReference>
<evidence type="ECO:0000256" key="3">
    <source>
        <dbReference type="ARBA" id="ARBA00022679"/>
    </source>
</evidence>
<dbReference type="EMBL" id="CP002345">
    <property type="protein sequence ID" value="ADQ80085.1"/>
    <property type="molecule type" value="Genomic_DNA"/>
</dbReference>
<dbReference type="OrthoDB" id="8936324at2"/>
<dbReference type="Gene3D" id="3.90.550.10">
    <property type="entry name" value="Spore Coat Polysaccharide Biosynthesis Protein SpsA, Chain A"/>
    <property type="match status" value="1"/>
</dbReference>
<dbReference type="STRING" id="694427.Palpr_1946"/>
<comment type="similarity">
    <text evidence="1">Belongs to the glycosyltransferase 2 family.</text>
</comment>
<sequence>MFELIKVARKDCSKSKFSILIPSWNNLDYLQVCINSILKNSVFDHQIIVVVNDGNDGTLEWVKNNQILDYVHAKENIGICYALNICRGLIKTDYVLYANDDMYFLPNWDKILADEIEKIGHKNFMLSATMIEPTGENPCSVIRNYGNDIKSFREADLLADQEKLYRDDWNGSTWPPNIVHIDNWDLVGGMSIEYSPGMYSDPDLSRKLWEAGIRIFKGKGTSLVYHFACKSTGRIRKNKGQKTFVLKWNISAKTFQTKYLLRGQSVVNELPEIHLTTTEKLKQLIKRLKAVF</sequence>
<dbReference type="HOGENOM" id="CLU_948903_0_0_10"/>
<dbReference type="Pfam" id="PF00535">
    <property type="entry name" value="Glycos_transf_2"/>
    <property type="match status" value="1"/>
</dbReference>
<dbReference type="Proteomes" id="UP000008718">
    <property type="component" value="Chromosome"/>
</dbReference>
<accession>E4T5U1</accession>
<dbReference type="AlphaFoldDB" id="E4T5U1"/>
<dbReference type="InterPro" id="IPR029044">
    <property type="entry name" value="Nucleotide-diphossugar_trans"/>
</dbReference>
<protein>
    <submittedName>
        <fullName evidence="5">Glycosyl transferase family 2</fullName>
    </submittedName>
</protein>
<dbReference type="GO" id="GO:0016757">
    <property type="term" value="F:glycosyltransferase activity"/>
    <property type="evidence" value="ECO:0007669"/>
    <property type="project" value="UniProtKB-KW"/>
</dbReference>
<evidence type="ECO:0000313" key="6">
    <source>
        <dbReference type="Proteomes" id="UP000008718"/>
    </source>
</evidence>
<reference evidence="5 6" key="2">
    <citation type="journal article" date="2011" name="Stand. Genomic Sci.">
        <title>Complete genome sequence of Paludibacter propionicigenes type strain (WB4).</title>
        <authorList>
            <person name="Gronow S."/>
            <person name="Munk C."/>
            <person name="Lapidus A."/>
            <person name="Nolan M."/>
            <person name="Lucas S."/>
            <person name="Hammon N."/>
            <person name="Deshpande S."/>
            <person name="Cheng J.F."/>
            <person name="Tapia R."/>
            <person name="Han C."/>
            <person name="Goodwin L."/>
            <person name="Pitluck S."/>
            <person name="Liolios K."/>
            <person name="Ivanova N."/>
            <person name="Mavromatis K."/>
            <person name="Mikhailova N."/>
            <person name="Pati A."/>
            <person name="Chen A."/>
            <person name="Palaniappan K."/>
            <person name="Land M."/>
            <person name="Hauser L."/>
            <person name="Chang Y.J."/>
            <person name="Jeffries C.D."/>
            <person name="Brambilla E."/>
            <person name="Rohde M."/>
            <person name="Goker M."/>
            <person name="Detter J.C."/>
            <person name="Woyke T."/>
            <person name="Bristow J."/>
            <person name="Eisen J.A."/>
            <person name="Markowitz V."/>
            <person name="Hugenholtz P."/>
            <person name="Kyrpides N.C."/>
            <person name="Klenk H.P."/>
        </authorList>
    </citation>
    <scope>NUCLEOTIDE SEQUENCE [LARGE SCALE GENOMIC DNA]</scope>
    <source>
        <strain evidence="6">DSM 17365 / JCM 13257 / WB4</strain>
    </source>
</reference>
<feature type="domain" description="Glycosyltransferase 2-like" evidence="4">
    <location>
        <begin position="18"/>
        <end position="130"/>
    </location>
</feature>
<dbReference type="KEGG" id="ppn:Palpr_1946"/>
<dbReference type="CAZy" id="GT2">
    <property type="family name" value="Glycosyltransferase Family 2"/>
</dbReference>
<keyword evidence="2" id="KW-0328">Glycosyltransferase</keyword>
<keyword evidence="6" id="KW-1185">Reference proteome</keyword>
<dbReference type="SUPFAM" id="SSF53448">
    <property type="entry name" value="Nucleotide-diphospho-sugar transferases"/>
    <property type="match status" value="1"/>
</dbReference>
<keyword evidence="3 5" id="KW-0808">Transferase</keyword>
<proteinExistence type="inferred from homology"/>
<evidence type="ECO:0000256" key="1">
    <source>
        <dbReference type="ARBA" id="ARBA00006739"/>
    </source>
</evidence>
<name>E4T5U1_PALPW</name>
<gene>
    <name evidence="5" type="ordered locus">Palpr_1946</name>
</gene>